<evidence type="ECO:0000256" key="1">
    <source>
        <dbReference type="SAM" id="MobiDB-lite"/>
    </source>
</evidence>
<dbReference type="Pfam" id="PF02171">
    <property type="entry name" value="Piwi"/>
    <property type="match status" value="1"/>
</dbReference>
<proteinExistence type="predicted"/>
<dbReference type="Pfam" id="PF08699">
    <property type="entry name" value="ArgoL1"/>
    <property type="match status" value="1"/>
</dbReference>
<feature type="compositionally biased region" description="Polar residues" evidence="1">
    <location>
        <begin position="129"/>
        <end position="138"/>
    </location>
</feature>
<feature type="region of interest" description="Disordered" evidence="1">
    <location>
        <begin position="385"/>
        <end position="409"/>
    </location>
</feature>
<dbReference type="GO" id="GO:0003676">
    <property type="term" value="F:nucleic acid binding"/>
    <property type="evidence" value="ECO:0007669"/>
    <property type="project" value="InterPro"/>
</dbReference>
<dbReference type="Proteomes" id="UP000316270">
    <property type="component" value="Chromosome 14"/>
</dbReference>
<keyword evidence="4" id="KW-1185">Reference proteome</keyword>
<dbReference type="SUPFAM" id="SSF53098">
    <property type="entry name" value="Ribonuclease H-like"/>
    <property type="match status" value="1"/>
</dbReference>
<feature type="region of interest" description="Disordered" evidence="1">
    <location>
        <begin position="109"/>
        <end position="138"/>
    </location>
</feature>
<gene>
    <name evidence="3" type="ORF">FKW77_005771</name>
</gene>
<name>A0A517LKA2_9PEZI</name>
<dbReference type="EMBL" id="CP042198">
    <property type="protein sequence ID" value="QDS76065.1"/>
    <property type="molecule type" value="Genomic_DNA"/>
</dbReference>
<accession>A0A517LKA2</accession>
<dbReference type="InterPro" id="IPR012337">
    <property type="entry name" value="RNaseH-like_sf"/>
</dbReference>
<sequence>MAEKAVVATAKNLRKEKSALGCKACLGRPTVNDLSQPAPHAEANCSSAHCARCGQEEDHHDSACLSPTAAWPAFTEDEQASMEAGWNLSKGLSPSFWKGAKACTKAAREKREEVARQAERNRPKGLADTGTTSKTPGVSSALIRQASSKKVDTKFFTTHYPKITMDDTPKLDKEPDKEMADEAEMNSIVGLRLRNESTLQVKNAQEIAAVQTIKHELDQSGREGSQDFYPLRTTSATPVSMATGPDSRNPVFSNHYPLQIVKGVKLHHYTVVLTSKPKIGDRGKSPSANSTSPAAHGVQANAETGHDLADSQSSTAGLVEARRPSFHHIDEQIAKFDAIQAALDEDKRGLEAPVSAGSETAVVVAPFISPPVPAENTEHNLSASAPVVESGTPPDAPSDDSFENVQTYSGDTTKKASRAIKRIVVSEVLRQCPELKANTKNLATDFFDTIVSWMDVFPEANSCDSNTSKAVVWEDTVQLRPNSNEDKKVYGVRIIRQPVVNVDDLNAHVMGEGSEDAIRCNVEKTTKLLNIFVSRHVYQNAGYSEFEETGADLGHATGKRKAKAQARKTDGHTFKHMGDKYFATNSCVSLKGGDFGGLFSALKGFTTKVVPGMGNVYLNINVCASAFYSPMTVAEFLKILHANGKLEVGEKLLRRVRVYINSERKYDHLNTSGARFKTIRGFGGVGVVPVFTNDKTNVSKPVSQHLLDEHGWEKHADETIACLPFVNVGGQQDDTKVWYPADRLSILPYQRLDDQLPPDLIPDMIRFACPKPGPNRHLLHVFAREALGMAPKLRANPADPLDFTPPVQIIPGITATVYMAQHPAGRVKKPAVLYRGDSQPEFTTRNLGAGRREALGKWNLVNMQFHSVSTEEIKIHAIISTRFNGNRQEHIAQLISQLRARGMNVDGDWQPSSYNPDELRSRWEGAIDEGFASAATDKANLVILMPHAKQMTSPHYAYFKRIADVEKGLKSTCITQQGWSKDGRVDYMANVAMKINLKFPTGLKPSINHTVRELPSVLADTLILGADVTHPGANCVKGTPSIAAVIGSTDKYGCHYTGSMRLQDPETDKESKEVITQSHMQEMAEECLESYFIANGKLPSKILFYRDGVSQGAYPRFKSEEVEGVRRAYRDIMYDLQQPTLPPRRTKLKAHRRPGLANEEFRAAGPLITAIVGEKRHHTRFFPTGVPTTSHDNTPFGTFVESGPTSPYYYDFFLQAHQGIAGTVKPTHYFVVVDENHIRMDDLLKITNALCFVYQRATTPVSYAAPTYYADHLAERGRKYLKPFLDGQFSTVCEKYIDFSGSDATKADGRAFADKEDLKSALRTFGDEMYGEAKELVGHAAMAAFKEQRFKGHDCSTRGPWHRNLDDTMFWL</sequence>
<dbReference type="STRING" id="50376.A0A517LKA2"/>
<organism evidence="3 4">
    <name type="scientific">Venturia effusa</name>
    <dbReference type="NCBI Taxonomy" id="50376"/>
    <lineage>
        <taxon>Eukaryota</taxon>
        <taxon>Fungi</taxon>
        <taxon>Dikarya</taxon>
        <taxon>Ascomycota</taxon>
        <taxon>Pezizomycotina</taxon>
        <taxon>Dothideomycetes</taxon>
        <taxon>Pleosporomycetidae</taxon>
        <taxon>Venturiales</taxon>
        <taxon>Venturiaceae</taxon>
        <taxon>Venturia</taxon>
    </lineage>
</organism>
<reference evidence="3 4" key="1">
    <citation type="submission" date="2019-07" db="EMBL/GenBank/DDBJ databases">
        <title>Finished genome of Venturia effusa.</title>
        <authorList>
            <person name="Young C.A."/>
            <person name="Cox M.P."/>
            <person name="Ganley A.R.D."/>
            <person name="David W.J."/>
        </authorList>
    </citation>
    <scope>NUCLEOTIDE SEQUENCE [LARGE SCALE GENOMIC DNA]</scope>
    <source>
        <strain evidence="4">albino</strain>
    </source>
</reference>
<dbReference type="Gene3D" id="3.30.420.10">
    <property type="entry name" value="Ribonuclease H-like superfamily/Ribonuclease H"/>
    <property type="match status" value="1"/>
</dbReference>
<dbReference type="OrthoDB" id="10252740at2759"/>
<dbReference type="InterPro" id="IPR036397">
    <property type="entry name" value="RNaseH_sf"/>
</dbReference>
<dbReference type="PANTHER" id="PTHR22891">
    <property type="entry name" value="EUKARYOTIC TRANSLATION INITIATION FACTOR 2C"/>
    <property type="match status" value="1"/>
</dbReference>
<dbReference type="InterPro" id="IPR014811">
    <property type="entry name" value="ArgoL1"/>
</dbReference>
<dbReference type="InterPro" id="IPR036085">
    <property type="entry name" value="PAZ_dom_sf"/>
</dbReference>
<dbReference type="InterPro" id="IPR003165">
    <property type="entry name" value="Piwi"/>
</dbReference>
<evidence type="ECO:0000259" key="2">
    <source>
        <dbReference type="PROSITE" id="PS50822"/>
    </source>
</evidence>
<feature type="compositionally biased region" description="Basic and acidic residues" evidence="1">
    <location>
        <begin position="109"/>
        <end position="122"/>
    </location>
</feature>
<dbReference type="SMART" id="SM00950">
    <property type="entry name" value="Piwi"/>
    <property type="match status" value="1"/>
</dbReference>
<dbReference type="Gene3D" id="3.40.50.2300">
    <property type="match status" value="1"/>
</dbReference>
<feature type="domain" description="Piwi" evidence="2">
    <location>
        <begin position="940"/>
        <end position="1282"/>
    </location>
</feature>
<evidence type="ECO:0000313" key="4">
    <source>
        <dbReference type="Proteomes" id="UP000316270"/>
    </source>
</evidence>
<protein>
    <recommendedName>
        <fullName evidence="2">Piwi domain-containing protein</fullName>
    </recommendedName>
</protein>
<feature type="region of interest" description="Disordered" evidence="1">
    <location>
        <begin position="277"/>
        <end position="299"/>
    </location>
</feature>
<dbReference type="SUPFAM" id="SSF101690">
    <property type="entry name" value="PAZ domain"/>
    <property type="match status" value="1"/>
</dbReference>
<evidence type="ECO:0000313" key="3">
    <source>
        <dbReference type="EMBL" id="QDS76065.1"/>
    </source>
</evidence>
<dbReference type="PROSITE" id="PS50822">
    <property type="entry name" value="PIWI"/>
    <property type="match status" value="1"/>
</dbReference>